<proteinExistence type="predicted"/>
<gene>
    <name evidence="1" type="ORF">MRY18106EAS_30620</name>
</gene>
<organism evidence="1">
    <name type="scientific">Enterobacter asburiae</name>
    <dbReference type="NCBI Taxonomy" id="61645"/>
    <lineage>
        <taxon>Bacteria</taxon>
        <taxon>Pseudomonadati</taxon>
        <taxon>Pseudomonadota</taxon>
        <taxon>Gammaproteobacteria</taxon>
        <taxon>Enterobacterales</taxon>
        <taxon>Enterobacteriaceae</taxon>
        <taxon>Enterobacter</taxon>
        <taxon>Enterobacter cloacae complex</taxon>
    </lineage>
</organism>
<name>A0A455VXY4_ENTAS</name>
<reference evidence="1" key="1">
    <citation type="submission" date="2019-03" db="EMBL/GenBank/DDBJ databases">
        <title>Complete genome sequences of Enterobacter asburiae str. MRY18-106 isolated from a patient in Japan.</title>
        <authorList>
            <person name="Sekizuka T."/>
            <person name="Matsui M."/>
            <person name="Takara T."/>
            <person name="Uechi A."/>
            <person name="Harakuni M."/>
            <person name="Kimura T."/>
            <person name="Suzuki S."/>
            <person name="Kuroda M."/>
        </authorList>
    </citation>
    <scope>NUCLEOTIDE SEQUENCE</scope>
    <source>
        <strain evidence="1">MRY18-106</strain>
    </source>
</reference>
<dbReference type="AlphaFoldDB" id="A0A455VXY4"/>
<dbReference type="RefSeq" id="WP_048208286.1">
    <property type="nucleotide sequence ID" value="NZ_JABAFW010000002.1"/>
</dbReference>
<accession>A0A455VXY4</accession>
<protein>
    <submittedName>
        <fullName evidence="1">Uncharacterized protein</fullName>
    </submittedName>
</protein>
<evidence type="ECO:0000313" key="1">
    <source>
        <dbReference type="EMBL" id="BBI96530.1"/>
    </source>
</evidence>
<dbReference type="EMBL" id="AP019533">
    <property type="protein sequence ID" value="BBI96530.1"/>
    <property type="molecule type" value="Genomic_DNA"/>
</dbReference>
<sequence length="288" mass="33183">MINPRNANKILSIKNESTSLLEAYQVSIFKDGYSDAACIARMIEIYFLNKLRSKGQKLCSLTGLMIPDTEATAEETNLLLSRFEVLCHREEEELSFRQREVKTAEYALKNAGLNVNSRTVSEVKNKNAVKGARDAYERQYHSAFLRQKEQQTRVSLFRGFGSLLLEEAEHIGKNVSKKYLNSFSRPLTSPDEFINVLNDATLVRDVRFILDALCALDNAVEHILKCCAYPNDRYELERGGICRTMAYREYYRAENAILRSVVSDREYAEHAVKFNQLSEHKKKIFRKQ</sequence>